<name>G7VD91_9CREN</name>
<organism evidence="1 2">
    <name type="scientific">Pyrobaculum ferrireducens</name>
    <dbReference type="NCBI Taxonomy" id="1104324"/>
    <lineage>
        <taxon>Archaea</taxon>
        <taxon>Thermoproteota</taxon>
        <taxon>Thermoprotei</taxon>
        <taxon>Thermoproteales</taxon>
        <taxon>Thermoproteaceae</taxon>
        <taxon>Pyrobaculum</taxon>
    </lineage>
</organism>
<dbReference type="PANTHER" id="PTHR41930">
    <property type="entry name" value="UPF0200 PROTEIN MJ1399"/>
    <property type="match status" value="1"/>
</dbReference>
<dbReference type="HOGENOM" id="CLU_096329_1_0_2"/>
<evidence type="ECO:0000313" key="2">
    <source>
        <dbReference type="Proteomes" id="UP000005867"/>
    </source>
</evidence>
<dbReference type="STRING" id="1104324.P186_0011"/>
<protein>
    <submittedName>
        <fullName evidence="1">Adenylate kinase, conjectural</fullName>
    </submittedName>
</protein>
<dbReference type="OrthoDB" id="85381at2157"/>
<reference evidence="1 2" key="1">
    <citation type="journal article" date="2012" name="J. Bacteriol.">
        <title>Complete genome sequence of strain 1860, a crenarchaeon of the genus pyrobaculum able to grow with various electron acceptors.</title>
        <authorList>
            <person name="Mardanov A.V."/>
            <person name="Gumerov V.M."/>
            <person name="Slobodkina G.B."/>
            <person name="Beletsky A.V."/>
            <person name="Bonch-Osmolovskaya E.A."/>
            <person name="Ravin N.V."/>
            <person name="Skryabin K.G."/>
        </authorList>
    </citation>
    <scope>NUCLEOTIDE SEQUENCE [LARGE SCALE GENOMIC DNA]</scope>
    <source>
        <strain evidence="1 2">1860</strain>
    </source>
</reference>
<proteinExistence type="predicted"/>
<dbReference type="AlphaFoldDB" id="G7VD91"/>
<dbReference type="RefSeq" id="WP_014287312.1">
    <property type="nucleotide sequence ID" value="NC_016645.1"/>
</dbReference>
<dbReference type="KEGG" id="pyr:P186_0011"/>
<dbReference type="Pfam" id="PF13238">
    <property type="entry name" value="AAA_18"/>
    <property type="match status" value="1"/>
</dbReference>
<keyword evidence="1" id="KW-0418">Kinase</keyword>
<dbReference type="BioCyc" id="PSP1104324:GJSN-11-MONOMER"/>
<keyword evidence="2" id="KW-1185">Reference proteome</keyword>
<dbReference type="Gene3D" id="3.40.50.300">
    <property type="entry name" value="P-loop containing nucleotide triphosphate hydrolases"/>
    <property type="match status" value="1"/>
</dbReference>
<dbReference type="eggNOG" id="arCOG01045">
    <property type="taxonomic scope" value="Archaea"/>
</dbReference>
<evidence type="ECO:0000313" key="1">
    <source>
        <dbReference type="EMBL" id="AET31481.1"/>
    </source>
</evidence>
<keyword evidence="1" id="KW-0808">Transferase</keyword>
<sequence>MADVVAVAGLPGAGKTTLARLIEKMGYSYYSLGDVVRLDAQRRGYTPDKAAVNLRLEMGRRAVVNILLKNVEPGGKIVIDGVRSLEEVEAIEEHLGPTFLIYVVASRRTRYQRLAARGRSDDPAVYSQFLLRDLRELRFGLADLLARADYIVVNEKPIEELERELRGLL</sequence>
<dbReference type="InterPro" id="IPR027417">
    <property type="entry name" value="P-loop_NTPase"/>
</dbReference>
<dbReference type="PANTHER" id="PTHR41930:SF1">
    <property type="entry name" value="DEPHOSPHO-COA KINASE"/>
    <property type="match status" value="1"/>
</dbReference>
<dbReference type="Proteomes" id="UP000005867">
    <property type="component" value="Chromosome"/>
</dbReference>
<dbReference type="GeneID" id="11595817"/>
<dbReference type="SUPFAM" id="SSF52540">
    <property type="entry name" value="P-loop containing nucleoside triphosphate hydrolases"/>
    <property type="match status" value="1"/>
</dbReference>
<accession>G7VD91</accession>
<gene>
    <name evidence="1" type="ORF">P186_0011</name>
</gene>
<dbReference type="GO" id="GO:0016301">
    <property type="term" value="F:kinase activity"/>
    <property type="evidence" value="ECO:0007669"/>
    <property type="project" value="UniProtKB-KW"/>
</dbReference>
<dbReference type="EMBL" id="CP003098">
    <property type="protein sequence ID" value="AET31481.1"/>
    <property type="molecule type" value="Genomic_DNA"/>
</dbReference>